<dbReference type="FunFam" id="3.40.50.980:FF:000001">
    <property type="entry name" value="Non-ribosomal peptide synthetase"/>
    <property type="match status" value="1"/>
</dbReference>
<dbReference type="NCBIfam" id="TIGR01733">
    <property type="entry name" value="AA-adenyl-dom"/>
    <property type="match status" value="1"/>
</dbReference>
<dbReference type="InterPro" id="IPR020806">
    <property type="entry name" value="PKS_PP-bd"/>
</dbReference>
<dbReference type="InterPro" id="IPR006162">
    <property type="entry name" value="Ppantetheine_attach_site"/>
</dbReference>
<feature type="region of interest" description="Disordered" evidence="4">
    <location>
        <begin position="58"/>
        <end position="138"/>
    </location>
</feature>
<dbReference type="PROSITE" id="PS00012">
    <property type="entry name" value="PHOSPHOPANTETHEINE"/>
    <property type="match status" value="1"/>
</dbReference>
<dbReference type="InterPro" id="IPR045851">
    <property type="entry name" value="AMP-bd_C_sf"/>
</dbReference>
<dbReference type="InterPro" id="IPR023213">
    <property type="entry name" value="CAT-like_dom_sf"/>
</dbReference>
<dbReference type="SUPFAM" id="SSF52777">
    <property type="entry name" value="CoA-dependent acyltransferases"/>
    <property type="match status" value="4"/>
</dbReference>
<dbReference type="Gene3D" id="3.30.559.10">
    <property type="entry name" value="Chloramphenicol acetyltransferase-like domain"/>
    <property type="match status" value="2"/>
</dbReference>
<evidence type="ECO:0000259" key="5">
    <source>
        <dbReference type="PROSITE" id="PS50075"/>
    </source>
</evidence>
<reference evidence="6" key="1">
    <citation type="journal article" date="2021" name="Nat. Microbiol.">
        <title>Cocultivation of an ultrasmall environmental parasitic bacterium with lytic ability against bacteria associated with wastewater foams.</title>
        <authorList>
            <person name="Batinovic S."/>
            <person name="Rose J.J.A."/>
            <person name="Ratcliffe J."/>
            <person name="Seviour R.J."/>
            <person name="Petrovski S."/>
        </authorList>
    </citation>
    <scope>NUCLEOTIDE SEQUENCE</scope>
    <source>
        <strain evidence="6">CON44</strain>
    </source>
</reference>
<dbReference type="Pfam" id="PF00501">
    <property type="entry name" value="AMP-binding"/>
    <property type="match status" value="1"/>
</dbReference>
<comment type="cofactor">
    <cofactor evidence="1">
        <name>pantetheine 4'-phosphate</name>
        <dbReference type="ChEBI" id="CHEBI:47942"/>
    </cofactor>
</comment>
<dbReference type="GO" id="GO:0008610">
    <property type="term" value="P:lipid biosynthetic process"/>
    <property type="evidence" value="ECO:0007669"/>
    <property type="project" value="UniProtKB-ARBA"/>
</dbReference>
<dbReference type="InterPro" id="IPR036736">
    <property type="entry name" value="ACP-like_sf"/>
</dbReference>
<dbReference type="GO" id="GO:0031177">
    <property type="term" value="F:phosphopantetheine binding"/>
    <property type="evidence" value="ECO:0007669"/>
    <property type="project" value="InterPro"/>
</dbReference>
<dbReference type="GO" id="GO:0044550">
    <property type="term" value="P:secondary metabolite biosynthetic process"/>
    <property type="evidence" value="ECO:0007669"/>
    <property type="project" value="TreeGrafter"/>
</dbReference>
<dbReference type="Pfam" id="PF00668">
    <property type="entry name" value="Condensation"/>
    <property type="match status" value="2"/>
</dbReference>
<feature type="domain" description="Carrier" evidence="5">
    <location>
        <begin position="1168"/>
        <end position="1242"/>
    </location>
</feature>
<dbReference type="InterPro" id="IPR009081">
    <property type="entry name" value="PP-bd_ACP"/>
</dbReference>
<dbReference type="InterPro" id="IPR000873">
    <property type="entry name" value="AMP-dep_synth/lig_dom"/>
</dbReference>
<keyword evidence="2" id="KW-0596">Phosphopantetheine</keyword>
<feature type="region of interest" description="Disordered" evidence="4">
    <location>
        <begin position="1147"/>
        <end position="1167"/>
    </location>
</feature>
<evidence type="ECO:0000256" key="3">
    <source>
        <dbReference type="ARBA" id="ARBA00022553"/>
    </source>
</evidence>
<protein>
    <submittedName>
        <fullName evidence="6">Non-ribosomal peptide synthetase</fullName>
    </submittedName>
</protein>
<evidence type="ECO:0000313" key="6">
    <source>
        <dbReference type="EMBL" id="QHN39070.1"/>
    </source>
</evidence>
<evidence type="ECO:0000256" key="4">
    <source>
        <dbReference type="SAM" id="MobiDB-lite"/>
    </source>
</evidence>
<accession>A0A857KVP3</accession>
<dbReference type="Gene3D" id="3.30.300.30">
    <property type="match status" value="1"/>
</dbReference>
<dbReference type="Gene3D" id="3.30.559.30">
    <property type="entry name" value="Nonribosomal peptide synthetase, condensation domain"/>
    <property type="match status" value="2"/>
</dbReference>
<dbReference type="UniPathway" id="UPA00011"/>
<feature type="compositionally biased region" description="Low complexity" evidence="4">
    <location>
        <begin position="67"/>
        <end position="89"/>
    </location>
</feature>
<proteinExistence type="predicted"/>
<dbReference type="Gene3D" id="3.40.50.980">
    <property type="match status" value="2"/>
</dbReference>
<dbReference type="Gene3D" id="1.10.1200.10">
    <property type="entry name" value="ACP-like"/>
    <property type="match status" value="1"/>
</dbReference>
<dbReference type="EMBL" id="CP045810">
    <property type="protein sequence ID" value="QHN39070.1"/>
    <property type="molecule type" value="Genomic_DNA"/>
</dbReference>
<sequence length="1741" mass="185056">MWCFRRAVPGDRGHRGAGRSRLGGTVFRRTDRSRGTGCRRRGKAPGDAAGLVVRRFGDHNGGGGAGRARPAGRVAGAGRRVRPVPGGVLRLRRHHRPRGGGAGGDRRAGARRAGRGTDCRAGRRGGARQRVGVRGAGRRLHRVHRGVEYVGPDGDARTASAHRADRYPGAVRRGRSTVLVQHLVGHAEHETACADRVFASADAQPRCGPHVGPAAGRFPGAVTVTDAIPLTSAQAGLWFGQTLAPDNATFNVCDAIEIPGEVNVDALARAARLAVSESDALTTRLIESGDGWRQVPGDHDLPLPTVVRTDDADPWPTIIAQVRGWTGTVHDLSVVPGVHQWIIAAPERTFWVLAVHHALIDAYGLSLVFNRGAALYAHLVAGTDDTAAPLGLIAEVVDGDLDYLASDAYATDAGFWAEHLDGAAETGVSGQADAVRTLRTPLPQIPGNWTVAVTAAVAAYLARVRGDTEISLGFLLMNRLGQPSARVPTVAVNLVPLRIATRPGDTVADIISGAGAAIRELSRHQRYRGRPVGTGPTLTGGFSRFAGTVVNAKPFAPSVRFAGRDAVQHSIERGPVQDFSVTVSPTRDGELSLLIDADADRYDEAALAGLAGDIARFLLTFTDPGSAEHKLAMLAVITAAEAEEAARLGRGGPNSGGPSMIETFDATVTANPSAVAIVAPDATWTFTELATRTEILARTLRGAGVRADDPVAIVADSSAATVAAILAVWRAHGAFVPIDPRYPADRVRHLLTDCGARAVLVTESTRDLAAQHLPADVTLIDLDTDDAGKFPEAPLPLGYPHPESSAYVIYTSGSTGLPKGVVIPHHAVSTLLGSHRHFTMPDHPIRILSTHTFSFDSAVVPLAWMCFGHHLYLIDRADVTDPDVVIGVIRDNRIDYVDAVPALQAEYVRAGLVNPPDGEHIPRWLSTGGEAFSPSLWTELTGNPAVTVFNLYGPTETTVEITFATVADTPEPSIGVPSRGADLHVLDRHLQPVAPAAEGELYIGSRQLARAYHHRPDLTAQRFVASPFAAGERLYRTGDLVRWNGFGQLDYLGRADDQVKVRGYRVELGEVESAVMTAARNLRIQVGAIVADVRASAGSPARLVAYLTGTGTTDFAALREEITRIAPSYIVPSAFVPIDAVPLSPAGKTDRRALPDPWRGQVPTPRPVSGDSPVAVLCGLIADILEVPAVDPGDDFFSLGGDSIISIQLTSRAREFGIVVSPRQVFELRTAQALADAATHTSSAAVTADPAQAVGEIPFTPLMHRVLRNGGPLDPFAQVRAYRIPSGASLIDLADTLDTLRRTHPMLRARLTDGGLVVDGSPADDAQTSVEIVDTPAGLDAVAAQSWAEQRITETAHLLRPHAGLMSRGLLIRDLPTRDGRTDAFVLLLHHLVVDGVSWRILGEDLRTAFDAVSRAAAPSLPAPTTSFREWSRGLVSRATDADVTAGTPLWEHPPATPGADDIVVSARPLDASVDTASAVDRFEVDLPTHDAIAAIPDLYRTGPTEVLLATLALAIARVYPEDGPRSRRLFVDLEGHGRDETLVDGVDLSRTVGWFTAFWPVPVRIPADTTPAGPAALVRSADTVIKQVKERLAAPMFGGLEYGLLTELAPGTQPQRPSGVLFNYLGRLTTGEGSGPFSAVWPGKPIIVVRDDAMPVSHPLEINAVTVAVDDELRLRVEISFVRTLIGRARAQRIVDEWSAILAALAAPDTFGELGGITPSDSLVDDLTQDEIDEFADEFA</sequence>
<dbReference type="GO" id="GO:0043041">
    <property type="term" value="P:amino acid activation for nonribosomal peptide biosynthetic process"/>
    <property type="evidence" value="ECO:0007669"/>
    <property type="project" value="TreeGrafter"/>
</dbReference>
<evidence type="ECO:0000256" key="2">
    <source>
        <dbReference type="ARBA" id="ARBA00022450"/>
    </source>
</evidence>
<dbReference type="CDD" id="cd05930">
    <property type="entry name" value="A_NRPS"/>
    <property type="match status" value="1"/>
</dbReference>
<dbReference type="PROSITE" id="PS00455">
    <property type="entry name" value="AMP_BINDING"/>
    <property type="match status" value="1"/>
</dbReference>
<gene>
    <name evidence="6" type="ORF">GII30_07670</name>
</gene>
<dbReference type="PANTHER" id="PTHR45527">
    <property type="entry name" value="NONRIBOSOMAL PEPTIDE SYNTHETASE"/>
    <property type="match status" value="1"/>
</dbReference>
<dbReference type="InterPro" id="IPR001242">
    <property type="entry name" value="Condensation_dom"/>
</dbReference>
<dbReference type="Gene3D" id="2.30.38.10">
    <property type="entry name" value="Luciferase, Domain 3"/>
    <property type="match status" value="1"/>
</dbReference>
<dbReference type="SUPFAM" id="SSF47336">
    <property type="entry name" value="ACP-like"/>
    <property type="match status" value="1"/>
</dbReference>
<organism evidence="6">
    <name type="scientific">Gordonia amarae</name>
    <dbReference type="NCBI Taxonomy" id="36821"/>
    <lineage>
        <taxon>Bacteria</taxon>
        <taxon>Bacillati</taxon>
        <taxon>Actinomycetota</taxon>
        <taxon>Actinomycetes</taxon>
        <taxon>Mycobacteriales</taxon>
        <taxon>Gordoniaceae</taxon>
        <taxon>Gordonia</taxon>
    </lineage>
</organism>
<dbReference type="SUPFAM" id="SSF56801">
    <property type="entry name" value="Acetyl-CoA synthetase-like"/>
    <property type="match status" value="1"/>
</dbReference>
<dbReference type="GO" id="GO:0005737">
    <property type="term" value="C:cytoplasm"/>
    <property type="evidence" value="ECO:0007669"/>
    <property type="project" value="TreeGrafter"/>
</dbReference>
<keyword evidence="3" id="KW-0597">Phosphoprotein</keyword>
<dbReference type="PANTHER" id="PTHR45527:SF1">
    <property type="entry name" value="FATTY ACID SYNTHASE"/>
    <property type="match status" value="1"/>
</dbReference>
<dbReference type="Pfam" id="PF00550">
    <property type="entry name" value="PP-binding"/>
    <property type="match status" value="1"/>
</dbReference>
<dbReference type="SMART" id="SM00823">
    <property type="entry name" value="PKS_PP"/>
    <property type="match status" value="1"/>
</dbReference>
<dbReference type="InterPro" id="IPR010071">
    <property type="entry name" value="AA_adenyl_dom"/>
</dbReference>
<evidence type="ECO:0000256" key="1">
    <source>
        <dbReference type="ARBA" id="ARBA00001957"/>
    </source>
</evidence>
<dbReference type="InterPro" id="IPR020845">
    <property type="entry name" value="AMP-binding_CS"/>
</dbReference>
<name>A0A857KVP3_9ACTN</name>
<dbReference type="PROSITE" id="PS50075">
    <property type="entry name" value="CARRIER"/>
    <property type="match status" value="1"/>
</dbReference>
<dbReference type="GO" id="GO:0003824">
    <property type="term" value="F:catalytic activity"/>
    <property type="evidence" value="ECO:0007669"/>
    <property type="project" value="InterPro"/>
</dbReference>